<dbReference type="Gene3D" id="3.90.550.10">
    <property type="entry name" value="Spore Coat Polysaccharide Biosynthesis Protein SpsA, Chain A"/>
    <property type="match status" value="1"/>
</dbReference>
<reference evidence="5 6" key="1">
    <citation type="submission" date="2021-10" db="EMBL/GenBank/DDBJ databases">
        <authorList>
            <person name="Koch H."/>
        </authorList>
    </citation>
    <scope>NUCLEOTIDE SEQUENCE [LARGE SCALE GENOMIC DNA]</scope>
    <source>
        <strain evidence="5">6680</strain>
    </source>
</reference>
<evidence type="ECO:0000256" key="1">
    <source>
        <dbReference type="ARBA" id="ARBA00022679"/>
    </source>
</evidence>
<evidence type="ECO:0000313" key="6">
    <source>
        <dbReference type="Proteomes" id="UP000839052"/>
    </source>
</evidence>
<name>A0ABM8YW59_9PROT</name>
<keyword evidence="4" id="KW-0963">Cytoplasm</keyword>
<dbReference type="NCBIfam" id="NF003950">
    <property type="entry name" value="PRK05450.1-3"/>
    <property type="match status" value="1"/>
</dbReference>
<dbReference type="HAMAP" id="MF_00057">
    <property type="entry name" value="KdsB"/>
    <property type="match status" value="1"/>
</dbReference>
<dbReference type="NCBIfam" id="NF009905">
    <property type="entry name" value="PRK13368.1"/>
    <property type="match status" value="1"/>
</dbReference>
<dbReference type="Pfam" id="PF02348">
    <property type="entry name" value="CTP_transf_3"/>
    <property type="match status" value="1"/>
</dbReference>
<gene>
    <name evidence="4 5" type="primary">kdsB</name>
    <name evidence="5" type="ORF">NTG6680_0407</name>
</gene>
<keyword evidence="2 4" id="KW-0548">Nucleotidyltransferase</keyword>
<dbReference type="PANTHER" id="PTHR42866">
    <property type="entry name" value="3-DEOXY-MANNO-OCTULOSONATE CYTIDYLYLTRANSFERASE"/>
    <property type="match status" value="1"/>
</dbReference>
<evidence type="ECO:0000256" key="2">
    <source>
        <dbReference type="ARBA" id="ARBA00022695"/>
    </source>
</evidence>
<dbReference type="RefSeq" id="WP_239795738.1">
    <property type="nucleotide sequence ID" value="NZ_OU912926.1"/>
</dbReference>
<dbReference type="Proteomes" id="UP000839052">
    <property type="component" value="Chromosome"/>
</dbReference>
<dbReference type="InterPro" id="IPR004528">
    <property type="entry name" value="KdsB"/>
</dbReference>
<dbReference type="InterPro" id="IPR003329">
    <property type="entry name" value="Cytidylyl_trans"/>
</dbReference>
<keyword evidence="1 4" id="KW-0808">Transferase</keyword>
<keyword evidence="6" id="KW-1185">Reference proteome</keyword>
<evidence type="ECO:0000313" key="5">
    <source>
        <dbReference type="EMBL" id="CAG9931660.1"/>
    </source>
</evidence>
<dbReference type="EC" id="2.7.7.38" evidence="4"/>
<dbReference type="SUPFAM" id="SSF53448">
    <property type="entry name" value="Nucleotide-diphospho-sugar transferases"/>
    <property type="match status" value="1"/>
</dbReference>
<evidence type="ECO:0000256" key="4">
    <source>
        <dbReference type="HAMAP-Rule" id="MF_00057"/>
    </source>
</evidence>
<comment type="catalytic activity">
    <reaction evidence="4">
        <text>3-deoxy-alpha-D-manno-oct-2-ulosonate + CTP = CMP-3-deoxy-beta-D-manno-octulosonate + diphosphate</text>
        <dbReference type="Rhea" id="RHEA:23448"/>
        <dbReference type="ChEBI" id="CHEBI:33019"/>
        <dbReference type="ChEBI" id="CHEBI:37563"/>
        <dbReference type="ChEBI" id="CHEBI:85986"/>
        <dbReference type="ChEBI" id="CHEBI:85987"/>
        <dbReference type="EC" id="2.7.7.38"/>
    </reaction>
</comment>
<dbReference type="NCBIfam" id="TIGR00466">
    <property type="entry name" value="kdsB"/>
    <property type="match status" value="1"/>
</dbReference>
<organism evidence="5 6">
    <name type="scientific">Candidatus Nitrotoga arctica</name>
    <dbReference type="NCBI Taxonomy" id="453162"/>
    <lineage>
        <taxon>Bacteria</taxon>
        <taxon>Pseudomonadati</taxon>
        <taxon>Pseudomonadota</taxon>
        <taxon>Betaproteobacteria</taxon>
        <taxon>Nitrosomonadales</taxon>
        <taxon>Gallionellaceae</taxon>
        <taxon>Candidatus Nitrotoga</taxon>
    </lineage>
</organism>
<comment type="function">
    <text evidence="4">Activates KDO (a required 8-carbon sugar) for incorporation into bacterial lipopolysaccharide in Gram-negative bacteria.</text>
</comment>
<sequence length="265" mass="28998">MIAFHVVIPARFASTRLPGKALLPIGGKPMVVRVAEQSAQSGAQQIWIATDHQSIIAAVHEYGFKACLTHAHHTSGTDRIAEVVEQLGWPDDTIVVNVQGDEPLMPPALISAVAQHLHDHPECAIATACHPIHDEEAMRNPNIVKVVLDKQSNALYFSRAQIPYPRDALTSGTSQPENLTVLRHIGIYAYRAGFLRAFRKLAPAAMEQIEALEQLRALWHGYKIGVTVSTDVPPSGVDTEQDLHAARKLFDSKRIINDQINGAPS</sequence>
<keyword evidence="3 4" id="KW-0448">Lipopolysaccharide biosynthesis</keyword>
<dbReference type="NCBIfam" id="NF003952">
    <property type="entry name" value="PRK05450.1-5"/>
    <property type="match status" value="1"/>
</dbReference>
<dbReference type="PANTHER" id="PTHR42866:SF2">
    <property type="entry name" value="3-DEOXY-MANNO-OCTULOSONATE CYTIDYLYLTRANSFERASE, MITOCHONDRIAL"/>
    <property type="match status" value="1"/>
</dbReference>
<dbReference type="CDD" id="cd02517">
    <property type="entry name" value="CMP-KDO-Synthetase"/>
    <property type="match status" value="1"/>
</dbReference>
<proteinExistence type="inferred from homology"/>
<dbReference type="EMBL" id="OU912926">
    <property type="protein sequence ID" value="CAG9931660.1"/>
    <property type="molecule type" value="Genomic_DNA"/>
</dbReference>
<dbReference type="GO" id="GO:0008690">
    <property type="term" value="F:3-deoxy-manno-octulosonate cytidylyltransferase activity"/>
    <property type="evidence" value="ECO:0007669"/>
    <property type="project" value="UniProtKB-EC"/>
</dbReference>
<protein>
    <recommendedName>
        <fullName evidence="4">3-deoxy-manno-octulosonate cytidylyltransferase</fullName>
        <ecNumber evidence="4">2.7.7.38</ecNumber>
    </recommendedName>
    <alternativeName>
        <fullName evidence="4">CMP-2-keto-3-deoxyoctulosonic acid synthase</fullName>
        <shortName evidence="4">CKS</shortName>
        <shortName evidence="4">CMP-KDO synthase</shortName>
    </alternativeName>
</protein>
<comment type="subcellular location">
    <subcellularLocation>
        <location evidence="4">Cytoplasm</location>
    </subcellularLocation>
</comment>
<comment type="similarity">
    <text evidence="4">Belongs to the KdsB family.</text>
</comment>
<accession>A0ABM8YW59</accession>
<evidence type="ECO:0000256" key="3">
    <source>
        <dbReference type="ARBA" id="ARBA00022985"/>
    </source>
</evidence>
<comment type="pathway">
    <text evidence="4">Nucleotide-sugar biosynthesis; CMP-3-deoxy-D-manno-octulosonate biosynthesis; CMP-3-deoxy-D-manno-octulosonate from 3-deoxy-D-manno-octulosonate and CTP: step 1/1.</text>
</comment>
<dbReference type="InterPro" id="IPR029044">
    <property type="entry name" value="Nucleotide-diphossugar_trans"/>
</dbReference>